<dbReference type="InterPro" id="IPR006684">
    <property type="entry name" value="YbgC/YbaW"/>
</dbReference>
<dbReference type="CDD" id="cd00586">
    <property type="entry name" value="4HBT"/>
    <property type="match status" value="1"/>
</dbReference>
<evidence type="ECO:0000259" key="3">
    <source>
        <dbReference type="Pfam" id="PF03061"/>
    </source>
</evidence>
<dbReference type="Gene3D" id="3.10.129.10">
    <property type="entry name" value="Hotdog Thioesterase"/>
    <property type="match status" value="1"/>
</dbReference>
<dbReference type="PANTHER" id="PTHR31793:SF27">
    <property type="entry name" value="NOVEL THIOESTERASE SUPERFAMILY DOMAIN AND SAPOSIN A-TYPE DOMAIN CONTAINING PROTEIN (0610012H03RIK)"/>
    <property type="match status" value="1"/>
</dbReference>
<evidence type="ECO:0000256" key="2">
    <source>
        <dbReference type="ARBA" id="ARBA00022801"/>
    </source>
</evidence>
<feature type="domain" description="Thioesterase" evidence="3">
    <location>
        <begin position="24"/>
        <end position="107"/>
    </location>
</feature>
<dbReference type="Pfam" id="PF03061">
    <property type="entry name" value="4HBT"/>
    <property type="match status" value="1"/>
</dbReference>
<proteinExistence type="inferred from homology"/>
<dbReference type="KEGG" id="rin:ACS15_1684"/>
<dbReference type="InterPro" id="IPR029069">
    <property type="entry name" value="HotDog_dom_sf"/>
</dbReference>
<gene>
    <name evidence="4" type="ORF">ACS15_1684</name>
</gene>
<evidence type="ECO:0000313" key="5">
    <source>
        <dbReference type="Proteomes" id="UP000077927"/>
    </source>
</evidence>
<dbReference type="Proteomes" id="UP000077927">
    <property type="component" value="Chromosome 1"/>
</dbReference>
<name>A0AAC9BK67_9RALS</name>
<sequence length="153" mass="17624">MAIEDFRHSTPLRVRWAEVDAQSIVFNGHYLLYADVCITEYWRSIGVRYPVDVVDTFGVDFYVVKSTLEYHASARFDDELDLRCRVARLGRSSMRFIIEMYRAEGDENTHLVTGEVIYVCARPAKEGATQTSAPIPDTLRDRILNFEVLKPEV</sequence>
<accession>A0AAC9BK67</accession>
<dbReference type="PANTHER" id="PTHR31793">
    <property type="entry name" value="4-HYDROXYBENZOYL-COA THIOESTERASE FAMILY MEMBER"/>
    <property type="match status" value="1"/>
</dbReference>
<protein>
    <submittedName>
        <fullName evidence="4">Acyl-CoA thioester hydrolase, YbgC/YbaW family protein</fullName>
    </submittedName>
</protein>
<reference evidence="4 5" key="1">
    <citation type="submission" date="2015-09" db="EMBL/GenBank/DDBJ databases">
        <authorList>
            <person name="Xu Y."/>
            <person name="Nagy A."/>
            <person name="Liu N.T."/>
            <person name="Nou X."/>
        </authorList>
    </citation>
    <scope>NUCLEOTIDE SEQUENCE [LARGE SCALE GENOMIC DNA]</scope>
    <source>
        <strain evidence="4 5">FC1138</strain>
    </source>
</reference>
<organism evidence="4 5">
    <name type="scientific">Ralstonia insidiosa</name>
    <dbReference type="NCBI Taxonomy" id="190721"/>
    <lineage>
        <taxon>Bacteria</taxon>
        <taxon>Pseudomonadati</taxon>
        <taxon>Pseudomonadota</taxon>
        <taxon>Betaproteobacteria</taxon>
        <taxon>Burkholderiales</taxon>
        <taxon>Burkholderiaceae</taxon>
        <taxon>Ralstonia</taxon>
    </lineage>
</organism>
<evidence type="ECO:0000313" key="4">
    <source>
        <dbReference type="EMBL" id="ANH74434.1"/>
    </source>
</evidence>
<dbReference type="EMBL" id="CP012605">
    <property type="protein sequence ID" value="ANH74434.1"/>
    <property type="molecule type" value="Genomic_DNA"/>
</dbReference>
<dbReference type="InterPro" id="IPR006683">
    <property type="entry name" value="Thioestr_dom"/>
</dbReference>
<dbReference type="RefSeq" id="WP_021194516.1">
    <property type="nucleotide sequence ID" value="NZ_CP012605.1"/>
</dbReference>
<dbReference type="GO" id="GO:0047617">
    <property type="term" value="F:fatty acyl-CoA hydrolase activity"/>
    <property type="evidence" value="ECO:0007669"/>
    <property type="project" value="TreeGrafter"/>
</dbReference>
<dbReference type="AlphaFoldDB" id="A0AAC9BK67"/>
<dbReference type="SUPFAM" id="SSF54637">
    <property type="entry name" value="Thioesterase/thiol ester dehydrase-isomerase"/>
    <property type="match status" value="1"/>
</dbReference>
<dbReference type="InterPro" id="IPR050563">
    <property type="entry name" value="4-hydroxybenzoyl-CoA_TE"/>
</dbReference>
<dbReference type="PIRSF" id="PIRSF003230">
    <property type="entry name" value="YbgC"/>
    <property type="match status" value="1"/>
</dbReference>
<keyword evidence="2 4" id="KW-0378">Hydrolase</keyword>
<evidence type="ECO:0000256" key="1">
    <source>
        <dbReference type="ARBA" id="ARBA00005953"/>
    </source>
</evidence>
<dbReference type="NCBIfam" id="TIGR00051">
    <property type="entry name" value="YbgC/FadM family acyl-CoA thioesterase"/>
    <property type="match status" value="1"/>
</dbReference>
<comment type="similarity">
    <text evidence="1">Belongs to the 4-hydroxybenzoyl-CoA thioesterase family.</text>
</comment>